<feature type="compositionally biased region" description="Polar residues" evidence="1">
    <location>
        <begin position="155"/>
        <end position="164"/>
    </location>
</feature>
<feature type="region of interest" description="Disordered" evidence="1">
    <location>
        <begin position="1"/>
        <end position="90"/>
    </location>
</feature>
<feature type="compositionally biased region" description="Basic and acidic residues" evidence="1">
    <location>
        <begin position="17"/>
        <end position="34"/>
    </location>
</feature>
<feature type="region of interest" description="Disordered" evidence="1">
    <location>
        <begin position="132"/>
        <end position="193"/>
    </location>
</feature>
<dbReference type="VEuPathDB" id="TriTrypDB:BSAL_34810"/>
<gene>
    <name evidence="2" type="ORF">BSAL_34810</name>
</gene>
<feature type="compositionally biased region" description="Basic and acidic residues" evidence="1">
    <location>
        <begin position="80"/>
        <end position="90"/>
    </location>
</feature>
<protein>
    <submittedName>
        <fullName evidence="2">Uncharacterized protein</fullName>
    </submittedName>
</protein>
<dbReference type="Proteomes" id="UP000051952">
    <property type="component" value="Unassembled WGS sequence"/>
</dbReference>
<organism evidence="2 3">
    <name type="scientific">Bodo saltans</name>
    <name type="common">Flagellated protozoan</name>
    <dbReference type="NCBI Taxonomy" id="75058"/>
    <lineage>
        <taxon>Eukaryota</taxon>
        <taxon>Discoba</taxon>
        <taxon>Euglenozoa</taxon>
        <taxon>Kinetoplastea</taxon>
        <taxon>Metakinetoplastina</taxon>
        <taxon>Eubodonida</taxon>
        <taxon>Bodonidae</taxon>
        <taxon>Bodo</taxon>
    </lineage>
</organism>
<evidence type="ECO:0000313" key="3">
    <source>
        <dbReference type="Proteomes" id="UP000051952"/>
    </source>
</evidence>
<keyword evidence="3" id="KW-1185">Reference proteome</keyword>
<reference evidence="3" key="1">
    <citation type="submission" date="2015-09" db="EMBL/GenBank/DDBJ databases">
        <authorList>
            <consortium name="Pathogen Informatics"/>
        </authorList>
    </citation>
    <scope>NUCLEOTIDE SEQUENCE [LARGE SCALE GENOMIC DNA]</scope>
    <source>
        <strain evidence="3">Lake Konstanz</strain>
    </source>
</reference>
<feature type="compositionally biased region" description="Polar residues" evidence="1">
    <location>
        <begin position="139"/>
        <end position="148"/>
    </location>
</feature>
<dbReference type="AlphaFoldDB" id="A0A0S4JNT0"/>
<feature type="compositionally biased region" description="Polar residues" evidence="1">
    <location>
        <begin position="36"/>
        <end position="58"/>
    </location>
</feature>
<sequence length="537" mass="60565">MFFGSSFGSCKTPVPTSRDHQEKVVRLAQQDRSRSRCASAQPTRSASVSQLWGSSTGTPHLAHRPPSATRPLTQKIHAPRSQEERVPTPELKHLVCAPDVRLIHDTSAAARHLNGPVSPSRTRVKRTIAETVNEIGRSRSVSPDNNETPHPAPPQLSSSANLQRSHSDFACPASSANNEQHRRPSSASPAVFHTVGPREFARLKIKMRSQSPWALHVEDDQLTHQAQTVAKQLEKRAKQALWVESLAQAVETRKQSAHETRIATLASEVDVLSRAKCMTELHMLEKRRQIEEKLQNQRAEYSLLQSRKESDEASKRALRVLAVLEHTGFMRDEEASKALAQLGRHDKLLARRSEMADASIRRQAAQAKDDDPDEAASRRVYLSELENRRRVRDNMILDSRRRIANRAAIVVSKIGTSKKQQTLDRLDAAFEETAQHLLADNINRVESIQQAARLRNQHASQERLRVMGQRATAQRTEREALLNEENVTLARDRESKAIYDQVRAQLKAQQTNEVREQLELQRRVAMKRALDDATAEL</sequence>
<name>A0A0S4JNT0_BODSA</name>
<evidence type="ECO:0000313" key="2">
    <source>
        <dbReference type="EMBL" id="CUG91927.1"/>
    </source>
</evidence>
<evidence type="ECO:0000256" key="1">
    <source>
        <dbReference type="SAM" id="MobiDB-lite"/>
    </source>
</evidence>
<dbReference type="EMBL" id="CYKH01001980">
    <property type="protein sequence ID" value="CUG91927.1"/>
    <property type="molecule type" value="Genomic_DNA"/>
</dbReference>
<accession>A0A0S4JNT0</accession>
<proteinExistence type="predicted"/>